<keyword evidence="5" id="KW-0256">Endoplasmic reticulum</keyword>
<comment type="similarity">
    <text evidence="2">Belongs to the SecE/SEC61-gamma family.</text>
</comment>
<dbReference type="NCBIfam" id="TIGR00327">
    <property type="entry name" value="secE_euk_arch"/>
    <property type="match status" value="1"/>
</dbReference>
<proteinExistence type="inferred from homology"/>
<dbReference type="SUPFAM" id="SSF103456">
    <property type="entry name" value="Preprotein translocase SecE subunit"/>
    <property type="match status" value="1"/>
</dbReference>
<evidence type="ECO:0000313" key="12">
    <source>
        <dbReference type="Proteomes" id="UP000095009"/>
    </source>
</evidence>
<keyword evidence="3" id="KW-0813">Transport</keyword>
<dbReference type="STRING" id="857566.A0A1E3PU08"/>
<dbReference type="OrthoDB" id="2401875at2759"/>
<evidence type="ECO:0000313" key="11">
    <source>
        <dbReference type="EMBL" id="ODQ68327.1"/>
    </source>
</evidence>
<keyword evidence="6" id="KW-0653">Protein transport</keyword>
<dbReference type="GO" id="GO:0008320">
    <property type="term" value="F:protein transmembrane transporter activity"/>
    <property type="evidence" value="ECO:0007669"/>
    <property type="project" value="InterPro"/>
</dbReference>
<keyword evidence="12" id="KW-1185">Reference proteome</keyword>
<dbReference type="HAMAP" id="MF_00422">
    <property type="entry name" value="SecE"/>
    <property type="match status" value="1"/>
</dbReference>
<evidence type="ECO:0000256" key="10">
    <source>
        <dbReference type="SAM" id="Phobius"/>
    </source>
</evidence>
<dbReference type="PROSITE" id="PS01067">
    <property type="entry name" value="SECE_SEC61G"/>
    <property type="match status" value="1"/>
</dbReference>
<reference evidence="11 12" key="1">
    <citation type="journal article" date="2016" name="Proc. Natl. Acad. Sci. U.S.A.">
        <title>Comparative genomics of biotechnologically important yeasts.</title>
        <authorList>
            <person name="Riley R."/>
            <person name="Haridas S."/>
            <person name="Wolfe K.H."/>
            <person name="Lopes M.R."/>
            <person name="Hittinger C.T."/>
            <person name="Goeker M."/>
            <person name="Salamov A.A."/>
            <person name="Wisecaver J.H."/>
            <person name="Long T.M."/>
            <person name="Calvey C.H."/>
            <person name="Aerts A.L."/>
            <person name="Barry K.W."/>
            <person name="Choi C."/>
            <person name="Clum A."/>
            <person name="Coughlan A.Y."/>
            <person name="Deshpande S."/>
            <person name="Douglass A.P."/>
            <person name="Hanson S.J."/>
            <person name="Klenk H.-P."/>
            <person name="LaButti K.M."/>
            <person name="Lapidus A."/>
            <person name="Lindquist E.A."/>
            <person name="Lipzen A.M."/>
            <person name="Meier-Kolthoff J.P."/>
            <person name="Ohm R.A."/>
            <person name="Otillar R.P."/>
            <person name="Pangilinan J.L."/>
            <person name="Peng Y."/>
            <person name="Rokas A."/>
            <person name="Rosa C.A."/>
            <person name="Scheuner C."/>
            <person name="Sibirny A.A."/>
            <person name="Slot J.C."/>
            <person name="Stielow J.B."/>
            <person name="Sun H."/>
            <person name="Kurtzman C.P."/>
            <person name="Blackwell M."/>
            <person name="Grigoriev I.V."/>
            <person name="Jeffries T.W."/>
        </authorList>
    </citation>
    <scope>NUCLEOTIDE SEQUENCE [LARGE SCALE GENOMIC DNA]</scope>
    <source>
        <strain evidence="11 12">DSM 6958</strain>
    </source>
</reference>
<feature type="transmembrane region" description="Helical" evidence="10">
    <location>
        <begin position="59"/>
        <end position="77"/>
    </location>
</feature>
<dbReference type="GO" id="GO:0005789">
    <property type="term" value="C:endoplasmic reticulum membrane"/>
    <property type="evidence" value="ECO:0007669"/>
    <property type="project" value="UniProtKB-SubCell"/>
</dbReference>
<protein>
    <submittedName>
        <fullName evidence="11">Protein translocase SEC6</fullName>
    </submittedName>
</protein>
<keyword evidence="4 10" id="KW-0812">Transmembrane</keyword>
<dbReference type="GO" id="GO:0006886">
    <property type="term" value="P:intracellular protein transport"/>
    <property type="evidence" value="ECO:0007669"/>
    <property type="project" value="InterPro"/>
</dbReference>
<evidence type="ECO:0000256" key="8">
    <source>
        <dbReference type="ARBA" id="ARBA00023010"/>
    </source>
</evidence>
<dbReference type="InterPro" id="IPR023391">
    <property type="entry name" value="Prot_translocase_SecE_dom_sf"/>
</dbReference>
<keyword evidence="8" id="KW-0811">Translocation</keyword>
<dbReference type="InterPro" id="IPR001901">
    <property type="entry name" value="Translocase_SecE/Sec61-g"/>
</dbReference>
<evidence type="ECO:0000256" key="7">
    <source>
        <dbReference type="ARBA" id="ARBA00022989"/>
    </source>
</evidence>
<dbReference type="GO" id="GO:0006605">
    <property type="term" value="P:protein targeting"/>
    <property type="evidence" value="ECO:0007669"/>
    <property type="project" value="InterPro"/>
</dbReference>
<dbReference type="PANTHER" id="PTHR12309">
    <property type="entry name" value="SEC61 GAMMA SUBUNIT"/>
    <property type="match status" value="1"/>
</dbReference>
<comment type="subcellular location">
    <subcellularLocation>
        <location evidence="1">Endoplasmic reticulum membrane</location>
        <topology evidence="1">Single-pass membrane protein</topology>
    </subcellularLocation>
</comment>
<organism evidence="11 12">
    <name type="scientific">Nadsonia fulvescens var. elongata DSM 6958</name>
    <dbReference type="NCBI Taxonomy" id="857566"/>
    <lineage>
        <taxon>Eukaryota</taxon>
        <taxon>Fungi</taxon>
        <taxon>Dikarya</taxon>
        <taxon>Ascomycota</taxon>
        <taxon>Saccharomycotina</taxon>
        <taxon>Dipodascomycetes</taxon>
        <taxon>Dipodascales</taxon>
        <taxon>Dipodascales incertae sedis</taxon>
        <taxon>Nadsonia</taxon>
    </lineage>
</organism>
<name>A0A1E3PU08_9ASCO</name>
<sequence length="90" mass="9883">MSAPKQSQSSKAAVIPTKPATANESGFEKITEVPLEFIKEGTTFINKCTKPDKKEYIQIIRAVGTGFLVMGVIGYLVKLIHIPIRHLITV</sequence>
<evidence type="ECO:0000256" key="9">
    <source>
        <dbReference type="ARBA" id="ARBA00023136"/>
    </source>
</evidence>
<accession>A0A1E3PU08</accession>
<dbReference type="AlphaFoldDB" id="A0A1E3PU08"/>
<dbReference type="Gene3D" id="1.20.5.820">
    <property type="entry name" value="Preprotein translocase SecE subunit"/>
    <property type="match status" value="1"/>
</dbReference>
<gene>
    <name evidence="11" type="ORF">NADFUDRAFT_44925</name>
</gene>
<evidence type="ECO:0000256" key="4">
    <source>
        <dbReference type="ARBA" id="ARBA00022692"/>
    </source>
</evidence>
<evidence type="ECO:0000256" key="3">
    <source>
        <dbReference type="ARBA" id="ARBA00022448"/>
    </source>
</evidence>
<evidence type="ECO:0000256" key="6">
    <source>
        <dbReference type="ARBA" id="ARBA00022927"/>
    </source>
</evidence>
<evidence type="ECO:0000256" key="1">
    <source>
        <dbReference type="ARBA" id="ARBA00004389"/>
    </source>
</evidence>
<dbReference type="InterPro" id="IPR008158">
    <property type="entry name" value="Translocase_Sec61-g"/>
</dbReference>
<dbReference type="Pfam" id="PF00584">
    <property type="entry name" value="SecE"/>
    <property type="match status" value="1"/>
</dbReference>
<dbReference type="EMBL" id="KV454406">
    <property type="protein sequence ID" value="ODQ68327.1"/>
    <property type="molecule type" value="Genomic_DNA"/>
</dbReference>
<keyword evidence="7 10" id="KW-1133">Transmembrane helix</keyword>
<keyword evidence="9 10" id="KW-0472">Membrane</keyword>
<dbReference type="Proteomes" id="UP000095009">
    <property type="component" value="Unassembled WGS sequence"/>
</dbReference>
<evidence type="ECO:0000256" key="5">
    <source>
        <dbReference type="ARBA" id="ARBA00022824"/>
    </source>
</evidence>
<evidence type="ECO:0000256" key="2">
    <source>
        <dbReference type="ARBA" id="ARBA00008274"/>
    </source>
</evidence>